<dbReference type="InterPro" id="IPR011256">
    <property type="entry name" value="Reg_factor_effector_dom_sf"/>
</dbReference>
<evidence type="ECO:0000313" key="3">
    <source>
        <dbReference type="Proteomes" id="UP000008495"/>
    </source>
</evidence>
<dbReference type="eggNOG" id="COG4978">
    <property type="taxonomic scope" value="Bacteria"/>
</dbReference>
<dbReference type="STRING" id="100225.SAMN05421595_1354"/>
<dbReference type="GO" id="GO:0006355">
    <property type="term" value="P:regulation of DNA-templated transcription"/>
    <property type="evidence" value="ECO:0007669"/>
    <property type="project" value="InterPro"/>
</dbReference>
<evidence type="ECO:0000313" key="2">
    <source>
        <dbReference type="EMBL" id="GAB77517.1"/>
    </source>
</evidence>
<accession>K6W6S6</accession>
<dbReference type="RefSeq" id="WP_006502269.1">
    <property type="nucleotide sequence ID" value="NZ_BAGZ01000005.1"/>
</dbReference>
<feature type="domain" description="HTH merR-type" evidence="1">
    <location>
        <begin position="7"/>
        <end position="35"/>
    </location>
</feature>
<dbReference type="OrthoDB" id="7849865at2"/>
<dbReference type="InterPro" id="IPR009061">
    <property type="entry name" value="DNA-bd_dom_put_sf"/>
</dbReference>
<dbReference type="Pfam" id="PF06445">
    <property type="entry name" value="GyrI-like"/>
    <property type="match status" value="1"/>
</dbReference>
<proteinExistence type="predicted"/>
<dbReference type="EMBL" id="BAGZ01000005">
    <property type="protein sequence ID" value="GAB77517.1"/>
    <property type="molecule type" value="Genomic_DNA"/>
</dbReference>
<evidence type="ECO:0000259" key="1">
    <source>
        <dbReference type="PROSITE" id="PS50937"/>
    </source>
</evidence>
<dbReference type="Proteomes" id="UP000008495">
    <property type="component" value="Unassembled WGS sequence"/>
</dbReference>
<keyword evidence="3" id="KW-1185">Reference proteome</keyword>
<dbReference type="AlphaFoldDB" id="K6W6S6"/>
<sequence>MTDIPHLLSIGEFSSRSRLSVRMLRHYDAHGVLVPALLDALIDHGDIPMSITVTRHTVPARTLVGLRGTVPAYDREGELWARFMPELAAQGLTPVGPGGVIENDPDYREADVDETVWLPVAPGTTVRSPLLLLDLPAMEVAMADVTGPYTLITEAHARIEDFLREEGLSVAARDGEAPVEQRVFNVYLNDPSQAAPEELRTQVCVPLA</sequence>
<comment type="caution">
    <text evidence="2">The sequence shown here is derived from an EMBL/GenBank/DDBJ whole genome shotgun (WGS) entry which is preliminary data.</text>
</comment>
<dbReference type="PROSITE" id="PS50937">
    <property type="entry name" value="HTH_MERR_2"/>
    <property type="match status" value="1"/>
</dbReference>
<dbReference type="SMART" id="SM00871">
    <property type="entry name" value="AraC_E_bind"/>
    <property type="match status" value="1"/>
</dbReference>
<dbReference type="InterPro" id="IPR000551">
    <property type="entry name" value="MerR-type_HTH_dom"/>
</dbReference>
<protein>
    <submittedName>
        <fullName evidence="2">Putative transcriptional regulator</fullName>
    </submittedName>
</protein>
<dbReference type="InterPro" id="IPR029442">
    <property type="entry name" value="GyrI-like"/>
</dbReference>
<organism evidence="2 3">
    <name type="scientific">Austwickia chelonae NBRC 105200</name>
    <dbReference type="NCBI Taxonomy" id="1184607"/>
    <lineage>
        <taxon>Bacteria</taxon>
        <taxon>Bacillati</taxon>
        <taxon>Actinomycetota</taxon>
        <taxon>Actinomycetes</taxon>
        <taxon>Micrococcales</taxon>
        <taxon>Dermatophilaceae</taxon>
        <taxon>Austwickia</taxon>
    </lineage>
</organism>
<reference evidence="2 3" key="1">
    <citation type="submission" date="2012-08" db="EMBL/GenBank/DDBJ databases">
        <title>Whole genome shotgun sequence of Austwickia chelonae NBRC 105200.</title>
        <authorList>
            <person name="Yoshida I."/>
            <person name="Hosoyama A."/>
            <person name="Tsuchikane K."/>
            <person name="Katsumata H."/>
            <person name="Ando Y."/>
            <person name="Ohji S."/>
            <person name="Hamada M."/>
            <person name="Tamura T."/>
            <person name="Yamazoe A."/>
            <person name="Yamazaki S."/>
            <person name="Fujita N."/>
        </authorList>
    </citation>
    <scope>NUCLEOTIDE SEQUENCE [LARGE SCALE GENOMIC DNA]</scope>
    <source>
        <strain evidence="2 3">NBRC 105200</strain>
    </source>
</reference>
<dbReference type="SUPFAM" id="SSF46955">
    <property type="entry name" value="Putative DNA-binding domain"/>
    <property type="match status" value="1"/>
</dbReference>
<gene>
    <name evidence="2" type="ORF">AUCHE_05_04290</name>
</gene>
<dbReference type="Gene3D" id="3.20.80.10">
    <property type="entry name" value="Regulatory factor, effector binding domain"/>
    <property type="match status" value="1"/>
</dbReference>
<dbReference type="GO" id="GO:0003677">
    <property type="term" value="F:DNA binding"/>
    <property type="evidence" value="ECO:0007669"/>
    <property type="project" value="InterPro"/>
</dbReference>
<dbReference type="PROSITE" id="PS00552">
    <property type="entry name" value="HTH_MERR_1"/>
    <property type="match status" value="1"/>
</dbReference>
<dbReference type="InterPro" id="IPR010499">
    <property type="entry name" value="AraC_E-bd"/>
</dbReference>
<name>K6W6S6_9MICO</name>
<dbReference type="SUPFAM" id="SSF55136">
    <property type="entry name" value="Probable bacterial effector-binding domain"/>
    <property type="match status" value="1"/>
</dbReference>